<evidence type="ECO:0000313" key="9">
    <source>
        <dbReference type="Proteomes" id="UP000094849"/>
    </source>
</evidence>
<dbReference type="InterPro" id="IPR036477">
    <property type="entry name" value="Formyl_transf_N_sf"/>
</dbReference>
<dbReference type="InterPro" id="IPR004607">
    <property type="entry name" value="GART"/>
</dbReference>
<keyword evidence="3 6" id="KW-0658">Purine biosynthesis</keyword>
<dbReference type="EC" id="2.1.2.2" evidence="6"/>
<dbReference type="EMBL" id="LVJZ01000003">
    <property type="protein sequence ID" value="ODB95324.1"/>
    <property type="molecule type" value="Genomic_DNA"/>
</dbReference>
<dbReference type="PANTHER" id="PTHR43369">
    <property type="entry name" value="PHOSPHORIBOSYLGLYCINAMIDE FORMYLTRANSFERASE"/>
    <property type="match status" value="1"/>
</dbReference>
<dbReference type="Pfam" id="PF00551">
    <property type="entry name" value="Formyl_trans_N"/>
    <property type="match status" value="1"/>
</dbReference>
<dbReference type="Gene3D" id="3.40.50.170">
    <property type="entry name" value="Formyl transferase, N-terminal domain"/>
    <property type="match status" value="1"/>
</dbReference>
<feature type="binding site" evidence="6">
    <location>
        <begin position="17"/>
        <end position="19"/>
    </location>
    <ligand>
        <name>N(1)-(5-phospho-beta-D-ribosyl)glycinamide</name>
        <dbReference type="ChEBI" id="CHEBI:143788"/>
    </ligand>
</feature>
<proteinExistence type="inferred from homology"/>
<dbReference type="PANTHER" id="PTHR43369:SF2">
    <property type="entry name" value="PHOSPHORIBOSYLGLYCINAMIDE FORMYLTRANSFERASE"/>
    <property type="match status" value="1"/>
</dbReference>
<gene>
    <name evidence="6" type="primary">purN</name>
    <name evidence="8" type="ORF">A3196_00240</name>
</gene>
<comment type="function">
    <text evidence="6">Catalyzes the transfer of a formyl group from 10-formyltetrahydrofolate to 5-phospho-ribosyl-glycinamide (GAR), producing 5-phospho-ribosyl-N-formylglycinamide (FGAR) and tetrahydrofolate.</text>
</comment>
<dbReference type="HAMAP" id="MF_01930">
    <property type="entry name" value="PurN"/>
    <property type="match status" value="1"/>
</dbReference>
<dbReference type="SUPFAM" id="SSF53328">
    <property type="entry name" value="Formyltransferase"/>
    <property type="match status" value="1"/>
</dbReference>
<dbReference type="Proteomes" id="UP000094849">
    <property type="component" value="Unassembled WGS sequence"/>
</dbReference>
<dbReference type="UniPathway" id="UPA00074">
    <property type="reaction ID" value="UER00126"/>
</dbReference>
<comment type="pathway">
    <text evidence="1 6">Purine metabolism; IMP biosynthesis via de novo pathway; N(2)-formyl-N(1)-(5-phospho-D-ribosyl)glycinamide from N(1)-(5-phospho-D-ribosyl)glycinamide (10-formyl THF route): step 1/1.</text>
</comment>
<accession>A0A1E2ULD2</accession>
<dbReference type="GO" id="GO:0005829">
    <property type="term" value="C:cytosol"/>
    <property type="evidence" value="ECO:0007669"/>
    <property type="project" value="TreeGrafter"/>
</dbReference>
<feature type="domain" description="Formyl transferase N-terminal" evidence="7">
    <location>
        <begin position="8"/>
        <end position="186"/>
    </location>
</feature>
<evidence type="ECO:0000313" key="8">
    <source>
        <dbReference type="EMBL" id="ODB95324.1"/>
    </source>
</evidence>
<evidence type="ECO:0000256" key="5">
    <source>
        <dbReference type="ARBA" id="ARBA00047664"/>
    </source>
</evidence>
<dbReference type="STRING" id="1818881.A3196_00240"/>
<comment type="similarity">
    <text evidence="4 6">Belongs to the GART family.</text>
</comment>
<dbReference type="PROSITE" id="PS00373">
    <property type="entry name" value="GART"/>
    <property type="match status" value="1"/>
</dbReference>
<evidence type="ECO:0000256" key="4">
    <source>
        <dbReference type="ARBA" id="ARBA00038440"/>
    </source>
</evidence>
<evidence type="ECO:0000256" key="2">
    <source>
        <dbReference type="ARBA" id="ARBA00022679"/>
    </source>
</evidence>
<evidence type="ECO:0000259" key="7">
    <source>
        <dbReference type="Pfam" id="PF00551"/>
    </source>
</evidence>
<dbReference type="InterPro" id="IPR002376">
    <property type="entry name" value="Formyl_transf_N"/>
</dbReference>
<feature type="site" description="Raises pKa of active site His" evidence="6">
    <location>
        <position position="149"/>
    </location>
</feature>
<dbReference type="NCBIfam" id="TIGR00639">
    <property type="entry name" value="PurN"/>
    <property type="match status" value="1"/>
</dbReference>
<protein>
    <recommendedName>
        <fullName evidence="6">Phosphoribosylglycinamide formyltransferase</fullName>
        <ecNumber evidence="6">2.1.2.2</ecNumber>
    </recommendedName>
    <alternativeName>
        <fullName evidence="6">5'-phosphoribosylglycinamide transformylase</fullName>
    </alternativeName>
    <alternativeName>
        <fullName evidence="6">GAR transformylase</fullName>
        <shortName evidence="6">GART</shortName>
    </alternativeName>
</protein>
<evidence type="ECO:0000256" key="1">
    <source>
        <dbReference type="ARBA" id="ARBA00005054"/>
    </source>
</evidence>
<comment type="caution">
    <text evidence="8">The sequence shown here is derived from an EMBL/GenBank/DDBJ whole genome shotgun (WGS) entry which is preliminary data.</text>
</comment>
<dbReference type="AlphaFoldDB" id="A0A1E2ULD2"/>
<dbReference type="InterPro" id="IPR001555">
    <property type="entry name" value="GART_AS"/>
</dbReference>
<keyword evidence="9" id="KW-1185">Reference proteome</keyword>
<feature type="active site" description="Proton donor" evidence="6">
    <location>
        <position position="113"/>
    </location>
</feature>
<evidence type="ECO:0000256" key="3">
    <source>
        <dbReference type="ARBA" id="ARBA00022755"/>
    </source>
</evidence>
<feature type="binding site" evidence="6">
    <location>
        <position position="69"/>
    </location>
    <ligand>
        <name>(6R)-10-formyltetrahydrofolate</name>
        <dbReference type="ChEBI" id="CHEBI:195366"/>
    </ligand>
</feature>
<dbReference type="RefSeq" id="WP_069023995.1">
    <property type="nucleotide sequence ID" value="NZ_LVJZ01000003.1"/>
</dbReference>
<comment type="catalytic activity">
    <reaction evidence="5 6">
        <text>N(1)-(5-phospho-beta-D-ribosyl)glycinamide + (6R)-10-formyltetrahydrofolate = N(2)-formyl-N(1)-(5-phospho-beta-D-ribosyl)glycinamide + (6S)-5,6,7,8-tetrahydrofolate + H(+)</text>
        <dbReference type="Rhea" id="RHEA:15053"/>
        <dbReference type="ChEBI" id="CHEBI:15378"/>
        <dbReference type="ChEBI" id="CHEBI:57453"/>
        <dbReference type="ChEBI" id="CHEBI:143788"/>
        <dbReference type="ChEBI" id="CHEBI:147286"/>
        <dbReference type="ChEBI" id="CHEBI:195366"/>
        <dbReference type="EC" id="2.1.2.2"/>
    </reaction>
</comment>
<keyword evidence="2 6" id="KW-0808">Transferase</keyword>
<feature type="binding site" evidence="6">
    <location>
        <begin position="94"/>
        <end position="97"/>
    </location>
    <ligand>
        <name>(6R)-10-formyltetrahydrofolate</name>
        <dbReference type="ChEBI" id="CHEBI:195366"/>
    </ligand>
</feature>
<dbReference type="GO" id="GO:0004644">
    <property type="term" value="F:phosphoribosylglycinamide formyltransferase activity"/>
    <property type="evidence" value="ECO:0007669"/>
    <property type="project" value="UniProtKB-UniRule"/>
</dbReference>
<organism evidence="8 9">
    <name type="scientific">Candidatus Thiodiazotropha endoloripes</name>
    <dbReference type="NCBI Taxonomy" id="1818881"/>
    <lineage>
        <taxon>Bacteria</taxon>
        <taxon>Pseudomonadati</taxon>
        <taxon>Pseudomonadota</taxon>
        <taxon>Gammaproteobacteria</taxon>
        <taxon>Chromatiales</taxon>
        <taxon>Sedimenticolaceae</taxon>
        <taxon>Candidatus Thiodiazotropha</taxon>
    </lineage>
</organism>
<sequence length="222" mass="24591">MNSIQHPKVVVLISGNGSNLQAIIDASQHDLPIEIAAVISNRPDVHGLQRASSADIETAVLDHQAFADRTSYDQALIELIDRYQPELVVLAGFMRILTTPFVRHYAGRLLNVHPSLLPKYTGLHTHKRALEAGEQLHGVSVHFVTEELDGGPLIAQAQVSVLPEDDPQSLAARVLEKEHQLYPLVVGWYAQKRLHLNQSGEVILDNEKLLQPVVFAPQDPIR</sequence>
<feature type="binding site" evidence="6">
    <location>
        <position position="111"/>
    </location>
    <ligand>
        <name>(6R)-10-formyltetrahydrofolate</name>
        <dbReference type="ChEBI" id="CHEBI:195366"/>
    </ligand>
</feature>
<dbReference type="CDD" id="cd08645">
    <property type="entry name" value="FMT_core_GART"/>
    <property type="match status" value="1"/>
</dbReference>
<evidence type="ECO:0000256" key="6">
    <source>
        <dbReference type="HAMAP-Rule" id="MF_01930"/>
    </source>
</evidence>
<reference evidence="8 9" key="1">
    <citation type="submission" date="2016-03" db="EMBL/GenBank/DDBJ databases">
        <title>Chemosynthetic sulphur-oxidizing symbionts of marine invertebrate animals are capable of nitrogen fixation.</title>
        <authorList>
            <person name="Petersen J.M."/>
            <person name="Kemper A."/>
            <person name="Gruber-Vodicka H."/>
            <person name="Cardini U."/>
            <person name="Geest Mvander."/>
            <person name="Kleiner M."/>
            <person name="Bulgheresi S."/>
            <person name="Fussmann M."/>
            <person name="Herbold C."/>
            <person name="Seah B.K.B."/>
            <person name="Antony C.Paul."/>
            <person name="Liu D."/>
            <person name="Belitz A."/>
            <person name="Weber M."/>
        </authorList>
    </citation>
    <scope>NUCLEOTIDE SEQUENCE [LARGE SCALE GENOMIC DNA]</scope>
    <source>
        <strain evidence="8">G_D</strain>
    </source>
</reference>
<dbReference type="GO" id="GO:0006189">
    <property type="term" value="P:'de novo' IMP biosynthetic process"/>
    <property type="evidence" value="ECO:0007669"/>
    <property type="project" value="UniProtKB-UniRule"/>
</dbReference>
<name>A0A1E2ULD2_9GAMM</name>